<comment type="caution">
    <text evidence="1">The sequence shown here is derived from an EMBL/GenBank/DDBJ whole genome shotgun (WGS) entry which is preliminary data.</text>
</comment>
<dbReference type="Proteomes" id="UP000027037">
    <property type="component" value="Unassembled WGS sequence"/>
</dbReference>
<name>A0A062U3A5_9PROT</name>
<dbReference type="STRING" id="1280946.HY29_12895"/>
<dbReference type="OrthoDB" id="7617050at2"/>
<evidence type="ECO:0000313" key="1">
    <source>
        <dbReference type="EMBL" id="KCZ54816.1"/>
    </source>
</evidence>
<gene>
    <name evidence="1" type="ORF">HY29_12895</name>
</gene>
<organism evidence="1 2">
    <name type="scientific">Hyphomonas beringensis</name>
    <dbReference type="NCBI Taxonomy" id="1280946"/>
    <lineage>
        <taxon>Bacteria</taxon>
        <taxon>Pseudomonadati</taxon>
        <taxon>Pseudomonadota</taxon>
        <taxon>Alphaproteobacteria</taxon>
        <taxon>Hyphomonadales</taxon>
        <taxon>Hyphomonadaceae</taxon>
        <taxon>Hyphomonas</taxon>
    </lineage>
</organism>
<keyword evidence="2" id="KW-1185">Reference proteome</keyword>
<dbReference type="RefSeq" id="WP_034795267.1">
    <property type="nucleotide sequence ID" value="NZ_AWFF01000033.1"/>
</dbReference>
<dbReference type="PATRIC" id="fig|1280946.3.peg.1588"/>
<dbReference type="AlphaFoldDB" id="A0A062U3A5"/>
<reference evidence="1 2" key="1">
    <citation type="journal article" date="2014" name="Antonie Van Leeuwenhoek">
        <title>Hyphomonas beringensis sp. nov. and Hyphomonas chukchiensis sp. nov., isolated from surface seawater of the Bering Sea and Chukchi Sea.</title>
        <authorList>
            <person name="Li C."/>
            <person name="Lai Q."/>
            <person name="Li G."/>
            <person name="Dong C."/>
            <person name="Wang J."/>
            <person name="Liao Y."/>
            <person name="Shao Z."/>
        </authorList>
    </citation>
    <scope>NUCLEOTIDE SEQUENCE [LARGE SCALE GENOMIC DNA]</scope>
    <source>
        <strain evidence="1 2">25B14_1</strain>
    </source>
</reference>
<accession>A0A062U3A5</accession>
<protein>
    <submittedName>
        <fullName evidence="1">Uncharacterized protein</fullName>
    </submittedName>
</protein>
<proteinExistence type="predicted"/>
<dbReference type="EMBL" id="AWFF01000033">
    <property type="protein sequence ID" value="KCZ54816.1"/>
    <property type="molecule type" value="Genomic_DNA"/>
</dbReference>
<dbReference type="eggNOG" id="ENOG503190Z">
    <property type="taxonomic scope" value="Bacteria"/>
</dbReference>
<evidence type="ECO:0000313" key="2">
    <source>
        <dbReference type="Proteomes" id="UP000027037"/>
    </source>
</evidence>
<sequence>MPDDPGGVVCGQPGQAIYARRDERMLLALLTSFIMMTGAPPLDEALSATEAPRTLRAAFTVELSSQNASRIYNYDPRRDMGERWQVVSWQGDDDELEEVARNWASEPAPDGRLFADDLRASMGRDVQVDDMGHAWRIAFRHHPSQNDGEFDVWAAERLQATAWLDPVGERFLRIDYHLPHPVAGPEGGKLTKYDQSYFIRTEPRWGISYVSSFSIELEARAAFRTISRRYSANIVKTEFFFSSAEAEADFEANRKGPQLMSGLPG</sequence>